<comment type="caution">
    <text evidence="8">The sequence shown here is derived from an EMBL/GenBank/DDBJ whole genome shotgun (WGS) entry which is preliminary data.</text>
</comment>
<accession>A0AAV8RTP0</accession>
<sequence length="258" mass="28529">MEQRKGMRTASSHEIPDTPLQEWLYLVIGPSSGPPMPPRRPRDPAVGLAPEADPMDFIDAVLDGLGDDFCGEPGPPEVPPETRYKSKNLDAERRRRNKLNGKLLALRALVPNITKMSKESTLTDAISYIKQLQQQVLELQIELSKIPDEDGERQGSASSTETMAPSETVQLQGKVELNPIGKTKYHLEMIYKNITGAFTRLLEALHRMGAEVTTVSSVAFSGFSETVFCLEVKDEGVIPMTELQQQLLAIVLNLNCTI</sequence>
<dbReference type="PROSITE" id="PS50888">
    <property type="entry name" value="BHLH"/>
    <property type="match status" value="1"/>
</dbReference>
<keyword evidence="9" id="KW-1185">Reference proteome</keyword>
<dbReference type="InterPro" id="IPR051358">
    <property type="entry name" value="TF_AMS/ICE1/BHLH6-like"/>
</dbReference>
<dbReference type="Gene3D" id="4.10.280.10">
    <property type="entry name" value="Helix-loop-helix DNA-binding domain"/>
    <property type="match status" value="1"/>
</dbReference>
<keyword evidence="5" id="KW-0539">Nucleus</keyword>
<evidence type="ECO:0000256" key="3">
    <source>
        <dbReference type="ARBA" id="ARBA00023015"/>
    </source>
</evidence>
<feature type="compositionally biased region" description="Basic and acidic residues" evidence="6">
    <location>
        <begin position="80"/>
        <end position="93"/>
    </location>
</feature>
<dbReference type="GO" id="GO:0043565">
    <property type="term" value="F:sequence-specific DNA binding"/>
    <property type="evidence" value="ECO:0007669"/>
    <property type="project" value="TreeGrafter"/>
</dbReference>
<dbReference type="PANTHER" id="PTHR31945:SF68">
    <property type="entry name" value="TRANSCRIPTION FACTOR UDT1"/>
    <property type="match status" value="1"/>
</dbReference>
<comment type="subcellular location">
    <subcellularLocation>
        <location evidence="1">Nucleus</location>
    </subcellularLocation>
</comment>
<feature type="domain" description="BHLH" evidence="7">
    <location>
        <begin position="83"/>
        <end position="132"/>
    </location>
</feature>
<dbReference type="SUPFAM" id="SSF47459">
    <property type="entry name" value="HLH, helix-loop-helix DNA-binding domain"/>
    <property type="match status" value="1"/>
</dbReference>
<dbReference type="Proteomes" id="UP001222027">
    <property type="component" value="Unassembled WGS sequence"/>
</dbReference>
<evidence type="ECO:0000256" key="4">
    <source>
        <dbReference type="ARBA" id="ARBA00023163"/>
    </source>
</evidence>
<comment type="similarity">
    <text evidence="2">Belongs to the bHLH protein family.</text>
</comment>
<protein>
    <recommendedName>
        <fullName evidence="7">BHLH domain-containing protein</fullName>
    </recommendedName>
</protein>
<name>A0AAV8RTP0_ENSVE</name>
<evidence type="ECO:0000259" key="7">
    <source>
        <dbReference type="PROSITE" id="PS50888"/>
    </source>
</evidence>
<dbReference type="SMART" id="SM00353">
    <property type="entry name" value="HLH"/>
    <property type="match status" value="1"/>
</dbReference>
<dbReference type="GO" id="GO:0005634">
    <property type="term" value="C:nucleus"/>
    <property type="evidence" value="ECO:0007669"/>
    <property type="project" value="UniProtKB-SubCell"/>
</dbReference>
<feature type="region of interest" description="Disordered" evidence="6">
    <location>
        <begin position="70"/>
        <end position="96"/>
    </location>
</feature>
<proteinExistence type="inferred from homology"/>
<keyword evidence="4" id="KW-0804">Transcription</keyword>
<dbReference type="InterPro" id="IPR011598">
    <property type="entry name" value="bHLH_dom"/>
</dbReference>
<feature type="region of interest" description="Disordered" evidence="6">
    <location>
        <begin position="147"/>
        <end position="168"/>
    </location>
</feature>
<dbReference type="Pfam" id="PF00010">
    <property type="entry name" value="HLH"/>
    <property type="match status" value="1"/>
</dbReference>
<dbReference type="GO" id="GO:0046983">
    <property type="term" value="F:protein dimerization activity"/>
    <property type="evidence" value="ECO:0007669"/>
    <property type="project" value="InterPro"/>
</dbReference>
<dbReference type="AlphaFoldDB" id="A0AAV8RTP0"/>
<dbReference type="InterPro" id="IPR036638">
    <property type="entry name" value="HLH_DNA-bd_sf"/>
</dbReference>
<organism evidence="8 9">
    <name type="scientific">Ensete ventricosum</name>
    <name type="common">Abyssinian banana</name>
    <name type="synonym">Musa ensete</name>
    <dbReference type="NCBI Taxonomy" id="4639"/>
    <lineage>
        <taxon>Eukaryota</taxon>
        <taxon>Viridiplantae</taxon>
        <taxon>Streptophyta</taxon>
        <taxon>Embryophyta</taxon>
        <taxon>Tracheophyta</taxon>
        <taxon>Spermatophyta</taxon>
        <taxon>Magnoliopsida</taxon>
        <taxon>Liliopsida</taxon>
        <taxon>Zingiberales</taxon>
        <taxon>Musaceae</taxon>
        <taxon>Ensete</taxon>
    </lineage>
</organism>
<reference evidence="8 9" key="1">
    <citation type="submission" date="2022-12" db="EMBL/GenBank/DDBJ databases">
        <title>Chromosome-scale assembly of the Ensete ventricosum genome.</title>
        <authorList>
            <person name="Dussert Y."/>
            <person name="Stocks J."/>
            <person name="Wendawek A."/>
            <person name="Woldeyes F."/>
            <person name="Nichols R.A."/>
            <person name="Borrell J.S."/>
        </authorList>
    </citation>
    <scope>NUCLEOTIDE SEQUENCE [LARGE SCALE GENOMIC DNA]</scope>
    <source>
        <strain evidence="9">cv. Maze</strain>
        <tissue evidence="8">Seeds</tissue>
    </source>
</reference>
<dbReference type="PANTHER" id="PTHR31945">
    <property type="entry name" value="TRANSCRIPTION FACTOR SCREAM2-RELATED"/>
    <property type="match status" value="1"/>
</dbReference>
<evidence type="ECO:0000256" key="5">
    <source>
        <dbReference type="ARBA" id="ARBA00023242"/>
    </source>
</evidence>
<gene>
    <name evidence="8" type="ORF">OPV22_006894</name>
</gene>
<keyword evidence="3" id="KW-0805">Transcription regulation</keyword>
<dbReference type="EMBL" id="JAQQAF010000002">
    <property type="protein sequence ID" value="KAJ8506008.1"/>
    <property type="molecule type" value="Genomic_DNA"/>
</dbReference>
<evidence type="ECO:0000256" key="1">
    <source>
        <dbReference type="ARBA" id="ARBA00004123"/>
    </source>
</evidence>
<evidence type="ECO:0000256" key="2">
    <source>
        <dbReference type="ARBA" id="ARBA00005510"/>
    </source>
</evidence>
<feature type="compositionally biased region" description="Polar residues" evidence="6">
    <location>
        <begin position="155"/>
        <end position="168"/>
    </location>
</feature>
<evidence type="ECO:0000313" key="9">
    <source>
        <dbReference type="Proteomes" id="UP001222027"/>
    </source>
</evidence>
<dbReference type="GO" id="GO:0003700">
    <property type="term" value="F:DNA-binding transcription factor activity"/>
    <property type="evidence" value="ECO:0007669"/>
    <property type="project" value="TreeGrafter"/>
</dbReference>
<evidence type="ECO:0000256" key="6">
    <source>
        <dbReference type="SAM" id="MobiDB-lite"/>
    </source>
</evidence>
<evidence type="ECO:0000313" key="8">
    <source>
        <dbReference type="EMBL" id="KAJ8506008.1"/>
    </source>
</evidence>